<keyword evidence="3" id="KW-1185">Reference proteome</keyword>
<dbReference type="PROSITE" id="PS50835">
    <property type="entry name" value="IG_LIKE"/>
    <property type="match status" value="1"/>
</dbReference>
<dbReference type="AlphaFoldDB" id="A0A5R9J5L4"/>
<gene>
    <name evidence="2" type="ORF">FE263_12785</name>
</gene>
<sequence>MGAALLLLAACSQSGAPTKADIKQVIQTRMQAANAQTSANTLGIFSGPYDVNDFDVTNADCTAKDNGIYSCAVTAITKNKTNTAQLSFKQVNGAWTLVQ</sequence>
<evidence type="ECO:0000313" key="3">
    <source>
        <dbReference type="Proteomes" id="UP000305654"/>
    </source>
</evidence>
<accession>A0A5R9J5L4</accession>
<dbReference type="OrthoDB" id="7275993at2"/>
<name>A0A5R9J5L4_9PROT</name>
<dbReference type="InterPro" id="IPR007110">
    <property type="entry name" value="Ig-like_dom"/>
</dbReference>
<evidence type="ECO:0000313" key="2">
    <source>
        <dbReference type="EMBL" id="TLU72249.1"/>
    </source>
</evidence>
<reference evidence="2 3" key="1">
    <citation type="submission" date="2019-05" db="EMBL/GenBank/DDBJ databases">
        <authorList>
            <person name="Pankratov T."/>
            <person name="Grouzdev D."/>
        </authorList>
    </citation>
    <scope>NUCLEOTIDE SEQUENCE [LARGE SCALE GENOMIC DNA]</scope>
    <source>
        <strain evidence="2 3">KEBCLARHB70R</strain>
    </source>
</reference>
<feature type="domain" description="Ig-like" evidence="1">
    <location>
        <begin position="1"/>
        <end position="87"/>
    </location>
</feature>
<protein>
    <recommendedName>
        <fullName evidence="1">Ig-like domain-containing protein</fullName>
    </recommendedName>
</protein>
<proteinExistence type="predicted"/>
<evidence type="ECO:0000259" key="1">
    <source>
        <dbReference type="PROSITE" id="PS50835"/>
    </source>
</evidence>
<dbReference type="Proteomes" id="UP000305654">
    <property type="component" value="Unassembled WGS sequence"/>
</dbReference>
<dbReference type="EMBL" id="VCDI01000004">
    <property type="protein sequence ID" value="TLU72249.1"/>
    <property type="molecule type" value="Genomic_DNA"/>
</dbReference>
<organism evidence="2 3">
    <name type="scientific">Lichenicoccus roseus</name>
    <dbReference type="NCBI Taxonomy" id="2683649"/>
    <lineage>
        <taxon>Bacteria</taxon>
        <taxon>Pseudomonadati</taxon>
        <taxon>Pseudomonadota</taxon>
        <taxon>Alphaproteobacteria</taxon>
        <taxon>Acetobacterales</taxon>
        <taxon>Acetobacteraceae</taxon>
        <taxon>Lichenicoccus</taxon>
    </lineage>
</organism>
<comment type="caution">
    <text evidence="2">The sequence shown here is derived from an EMBL/GenBank/DDBJ whole genome shotgun (WGS) entry which is preliminary data.</text>
</comment>